<dbReference type="InterPro" id="IPR043502">
    <property type="entry name" value="DNA/RNA_pol_sf"/>
</dbReference>
<accession>A0A4R6UQP9</accession>
<dbReference type="PANTHER" id="PTHR10133">
    <property type="entry name" value="DNA POLYMERASE I"/>
    <property type="match status" value="1"/>
</dbReference>
<dbReference type="PANTHER" id="PTHR10133:SF27">
    <property type="entry name" value="DNA POLYMERASE NU"/>
    <property type="match status" value="1"/>
</dbReference>
<keyword evidence="2" id="KW-0235">DNA replication</keyword>
<comment type="caution">
    <text evidence="6">The sequence shown here is derived from an EMBL/GenBank/DDBJ whole genome shotgun (WGS) entry which is preliminary data.</text>
</comment>
<dbReference type="InterPro" id="IPR002298">
    <property type="entry name" value="DNA_polymerase_A"/>
</dbReference>
<keyword evidence="7" id="KW-1185">Reference proteome</keyword>
<sequence length="568" mass="61133">MRIAVVTDFEGGARLRELAADGTPTGPVRTVSDLAGVVADYRRHATGQPRWVWASTGEVYPPLVERSLRLGRCHDVGLVEALLLGYHGRLGEAHSLGAAWARLHGRPVPDDLRAPPGAGAEPPPALFEPDLSTLPPGVDRLDALVEVHADQQRRIAGLPEPGRFALLAAVESAGALAAVEMAHDGVPWRADVHDAILAEQLGPRPSNGARPPVLAELAARISAEFGREVNPDSPAQLLRAFAAIGHPVGSTRSWELRQVEHPVVPFVLRYKELSRLHSACGWAWLDTWVRHGRFRPDYVVGGVVSGRWATRGGGALQIPKTVRRAVRADPGWTLVSADAGQLEPRVLAAVSGDRALAAAAGSDDLYARLGTVFGGGGVSEEEARQRAKIGVLSAMYGQTSGDAAALLSTMRRAFPRAMEYVDTAARAGEEGRLVRSWLGRTCPPPSSRWRRLVSGGPGGEPDGDGGRAARERGRFTRNFVVQATAAEWALVFLAGVRRRLVARDTGRESARLVFFQHDELVLHVPEPLADDCVALLREAEEETRLLLFGDTEVRFPLDIAVVDCYADA</sequence>
<dbReference type="EC" id="2.7.7.7" evidence="1"/>
<gene>
    <name evidence="6" type="ORF">EV190_11679</name>
</gene>
<dbReference type="GO" id="GO:0006302">
    <property type="term" value="P:double-strand break repair"/>
    <property type="evidence" value="ECO:0007669"/>
    <property type="project" value="TreeGrafter"/>
</dbReference>
<evidence type="ECO:0000256" key="2">
    <source>
        <dbReference type="ARBA" id="ARBA00022705"/>
    </source>
</evidence>
<dbReference type="Pfam" id="PF00476">
    <property type="entry name" value="DNA_pol_A"/>
    <property type="match status" value="1"/>
</dbReference>
<evidence type="ECO:0000256" key="1">
    <source>
        <dbReference type="ARBA" id="ARBA00012417"/>
    </source>
</evidence>
<dbReference type="CDD" id="cd06444">
    <property type="entry name" value="DNA_pol_A"/>
    <property type="match status" value="1"/>
</dbReference>
<dbReference type="GO" id="GO:0003887">
    <property type="term" value="F:DNA-directed DNA polymerase activity"/>
    <property type="evidence" value="ECO:0007669"/>
    <property type="project" value="UniProtKB-EC"/>
</dbReference>
<comment type="catalytic activity">
    <reaction evidence="3">
        <text>DNA(n) + a 2'-deoxyribonucleoside 5'-triphosphate = DNA(n+1) + diphosphate</text>
        <dbReference type="Rhea" id="RHEA:22508"/>
        <dbReference type="Rhea" id="RHEA-COMP:17339"/>
        <dbReference type="Rhea" id="RHEA-COMP:17340"/>
        <dbReference type="ChEBI" id="CHEBI:33019"/>
        <dbReference type="ChEBI" id="CHEBI:61560"/>
        <dbReference type="ChEBI" id="CHEBI:173112"/>
        <dbReference type="EC" id="2.7.7.7"/>
    </reaction>
</comment>
<evidence type="ECO:0000313" key="6">
    <source>
        <dbReference type="EMBL" id="TDQ49282.1"/>
    </source>
</evidence>
<dbReference type="Proteomes" id="UP000295281">
    <property type="component" value="Unassembled WGS sequence"/>
</dbReference>
<dbReference type="PRINTS" id="PR00868">
    <property type="entry name" value="DNAPOLI"/>
</dbReference>
<protein>
    <recommendedName>
        <fullName evidence="1">DNA-directed DNA polymerase</fullName>
        <ecNumber evidence="1">2.7.7.7</ecNumber>
    </recommendedName>
</protein>
<dbReference type="EMBL" id="SNYN01000016">
    <property type="protein sequence ID" value="TDQ49282.1"/>
    <property type="molecule type" value="Genomic_DNA"/>
</dbReference>
<feature type="region of interest" description="Disordered" evidence="4">
    <location>
        <begin position="448"/>
        <end position="469"/>
    </location>
</feature>
<feature type="domain" description="DNA-directed DNA polymerase family A palm" evidence="5">
    <location>
        <begin position="319"/>
        <end position="528"/>
    </location>
</feature>
<dbReference type="RefSeq" id="WP_133742547.1">
    <property type="nucleotide sequence ID" value="NZ_SNYN01000016.1"/>
</dbReference>
<dbReference type="Gene3D" id="1.10.150.20">
    <property type="entry name" value="5' to 3' exonuclease, C-terminal subdomain"/>
    <property type="match status" value="1"/>
</dbReference>
<reference evidence="6 7" key="1">
    <citation type="submission" date="2019-03" db="EMBL/GenBank/DDBJ databases">
        <title>Genomic Encyclopedia of Type Strains, Phase IV (KMG-IV): sequencing the most valuable type-strain genomes for metagenomic binning, comparative biology and taxonomic classification.</title>
        <authorList>
            <person name="Goeker M."/>
        </authorList>
    </citation>
    <scope>NUCLEOTIDE SEQUENCE [LARGE SCALE GENOMIC DNA]</scope>
    <source>
        <strain evidence="6 7">DSM 46770</strain>
    </source>
</reference>
<dbReference type="GO" id="GO:0003677">
    <property type="term" value="F:DNA binding"/>
    <property type="evidence" value="ECO:0007669"/>
    <property type="project" value="InterPro"/>
</dbReference>
<evidence type="ECO:0000256" key="4">
    <source>
        <dbReference type="SAM" id="MobiDB-lite"/>
    </source>
</evidence>
<evidence type="ECO:0000256" key="3">
    <source>
        <dbReference type="ARBA" id="ARBA00049244"/>
    </source>
</evidence>
<dbReference type="Gene3D" id="3.30.70.370">
    <property type="match status" value="1"/>
</dbReference>
<evidence type="ECO:0000259" key="5">
    <source>
        <dbReference type="SMART" id="SM00482"/>
    </source>
</evidence>
<dbReference type="AlphaFoldDB" id="A0A4R6UQP9"/>
<dbReference type="NCBIfam" id="NF011538">
    <property type="entry name" value="PRK14975.1-1"/>
    <property type="match status" value="1"/>
</dbReference>
<dbReference type="GO" id="GO:0006261">
    <property type="term" value="P:DNA-templated DNA replication"/>
    <property type="evidence" value="ECO:0007669"/>
    <property type="project" value="InterPro"/>
</dbReference>
<dbReference type="SUPFAM" id="SSF56672">
    <property type="entry name" value="DNA/RNA polymerases"/>
    <property type="match status" value="1"/>
</dbReference>
<dbReference type="InterPro" id="IPR001098">
    <property type="entry name" value="DNA-dir_DNA_pol_A_palm_dom"/>
</dbReference>
<name>A0A4R6UQP9_9ACTN</name>
<proteinExistence type="predicted"/>
<dbReference type="OrthoDB" id="4414061at2"/>
<evidence type="ECO:0000313" key="7">
    <source>
        <dbReference type="Proteomes" id="UP000295281"/>
    </source>
</evidence>
<dbReference type="SMART" id="SM00482">
    <property type="entry name" value="POLAc"/>
    <property type="match status" value="1"/>
</dbReference>
<organism evidence="6 7">
    <name type="scientific">Actinorugispora endophytica</name>
    <dbReference type="NCBI Taxonomy" id="1605990"/>
    <lineage>
        <taxon>Bacteria</taxon>
        <taxon>Bacillati</taxon>
        <taxon>Actinomycetota</taxon>
        <taxon>Actinomycetes</taxon>
        <taxon>Streptosporangiales</taxon>
        <taxon>Nocardiopsidaceae</taxon>
        <taxon>Actinorugispora</taxon>
    </lineage>
</organism>